<organism evidence="2">
    <name type="scientific">candidate division TA06 bacterium ADurb.Bin131</name>
    <dbReference type="NCBI Taxonomy" id="1852827"/>
    <lineage>
        <taxon>Bacteria</taxon>
        <taxon>Bacteria division TA06</taxon>
    </lineage>
</organism>
<dbReference type="EMBL" id="MWDQ01000111">
    <property type="protein sequence ID" value="OQB72824.1"/>
    <property type="molecule type" value="Genomic_DNA"/>
</dbReference>
<keyword evidence="1" id="KW-0472">Membrane</keyword>
<accession>A0A1V6C7J4</accession>
<comment type="caution">
    <text evidence="2">The sequence shown here is derived from an EMBL/GenBank/DDBJ whole genome shotgun (WGS) entry which is preliminary data.</text>
</comment>
<dbReference type="AlphaFoldDB" id="A0A1V6C7J4"/>
<name>A0A1V6C7J4_UNCT6</name>
<evidence type="ECO:0000256" key="1">
    <source>
        <dbReference type="SAM" id="Phobius"/>
    </source>
</evidence>
<protein>
    <submittedName>
        <fullName evidence="2">Uncharacterized protein</fullName>
    </submittedName>
</protein>
<gene>
    <name evidence="2" type="ORF">BWX89_01192</name>
</gene>
<evidence type="ECO:0000313" key="2">
    <source>
        <dbReference type="EMBL" id="OQB72824.1"/>
    </source>
</evidence>
<dbReference type="Proteomes" id="UP000485562">
    <property type="component" value="Unassembled WGS sequence"/>
</dbReference>
<proteinExistence type="predicted"/>
<feature type="transmembrane region" description="Helical" evidence="1">
    <location>
        <begin position="12"/>
        <end position="31"/>
    </location>
</feature>
<reference evidence="2" key="1">
    <citation type="submission" date="2017-02" db="EMBL/GenBank/DDBJ databases">
        <title>Delving into the versatile metabolic prowess of the omnipresent phylum Bacteroidetes.</title>
        <authorList>
            <person name="Nobu M.K."/>
            <person name="Mei R."/>
            <person name="Narihiro T."/>
            <person name="Kuroda K."/>
            <person name="Liu W.-T."/>
        </authorList>
    </citation>
    <scope>NUCLEOTIDE SEQUENCE</scope>
    <source>
        <strain evidence="2">ADurb.Bin131</strain>
    </source>
</reference>
<keyword evidence="1" id="KW-1133">Transmembrane helix</keyword>
<feature type="transmembrane region" description="Helical" evidence="1">
    <location>
        <begin position="37"/>
        <end position="56"/>
    </location>
</feature>
<keyword evidence="1" id="KW-0812">Transmembrane</keyword>
<sequence>MARKLGKVEMTIGKFIRLVVFIALTILGFFLSNVDPHFATFGWGYTFGMIGMAVLIG</sequence>